<protein>
    <submittedName>
        <fullName evidence="5">GlxA family transcriptional regulator</fullName>
    </submittedName>
</protein>
<dbReference type="InterPro" id="IPR018062">
    <property type="entry name" value="HTH_AraC-typ_CS"/>
</dbReference>
<dbReference type="AlphaFoldDB" id="A0A418WG07"/>
<dbReference type="RefSeq" id="WP_119780019.1">
    <property type="nucleotide sequence ID" value="NZ_QYUK01000011.1"/>
</dbReference>
<keyword evidence="2" id="KW-0238">DNA-binding</keyword>
<evidence type="ECO:0000313" key="5">
    <source>
        <dbReference type="EMBL" id="RJF88964.1"/>
    </source>
</evidence>
<organism evidence="5 6">
    <name type="scientific">Oleomonas cavernae</name>
    <dbReference type="NCBI Taxonomy" id="2320859"/>
    <lineage>
        <taxon>Bacteria</taxon>
        <taxon>Pseudomonadati</taxon>
        <taxon>Pseudomonadota</taxon>
        <taxon>Alphaproteobacteria</taxon>
        <taxon>Acetobacterales</taxon>
        <taxon>Acetobacteraceae</taxon>
        <taxon>Oleomonas</taxon>
    </lineage>
</organism>
<keyword evidence="1" id="KW-0805">Transcription regulation</keyword>
<dbReference type="SUPFAM" id="SSF46689">
    <property type="entry name" value="Homeodomain-like"/>
    <property type="match status" value="2"/>
</dbReference>
<dbReference type="Pfam" id="PF01965">
    <property type="entry name" value="DJ-1_PfpI"/>
    <property type="match status" value="1"/>
</dbReference>
<dbReference type="GO" id="GO:0043565">
    <property type="term" value="F:sequence-specific DNA binding"/>
    <property type="evidence" value="ECO:0007669"/>
    <property type="project" value="InterPro"/>
</dbReference>
<evidence type="ECO:0000259" key="4">
    <source>
        <dbReference type="PROSITE" id="PS01124"/>
    </source>
</evidence>
<feature type="domain" description="HTH araC/xylS-type" evidence="4">
    <location>
        <begin position="213"/>
        <end position="315"/>
    </location>
</feature>
<dbReference type="Gene3D" id="3.40.50.880">
    <property type="match status" value="1"/>
</dbReference>
<evidence type="ECO:0000256" key="2">
    <source>
        <dbReference type="ARBA" id="ARBA00023125"/>
    </source>
</evidence>
<dbReference type="Gene3D" id="1.10.10.60">
    <property type="entry name" value="Homeodomain-like"/>
    <property type="match status" value="2"/>
</dbReference>
<name>A0A418WG07_9PROT</name>
<dbReference type="InterPro" id="IPR009057">
    <property type="entry name" value="Homeodomain-like_sf"/>
</dbReference>
<dbReference type="PANTHER" id="PTHR43130:SF3">
    <property type="entry name" value="HTH-TYPE TRANSCRIPTIONAL REGULATOR RV1931C"/>
    <property type="match status" value="1"/>
</dbReference>
<dbReference type="InterPro" id="IPR052158">
    <property type="entry name" value="INH-QAR"/>
</dbReference>
<keyword evidence="6" id="KW-1185">Reference proteome</keyword>
<dbReference type="InterPro" id="IPR002818">
    <property type="entry name" value="DJ-1/PfpI"/>
</dbReference>
<dbReference type="Pfam" id="PF12833">
    <property type="entry name" value="HTH_18"/>
    <property type="match status" value="1"/>
</dbReference>
<dbReference type="InterPro" id="IPR029062">
    <property type="entry name" value="Class_I_gatase-like"/>
</dbReference>
<dbReference type="EMBL" id="QYUK01000011">
    <property type="protein sequence ID" value="RJF88964.1"/>
    <property type="molecule type" value="Genomic_DNA"/>
</dbReference>
<dbReference type="PROSITE" id="PS00041">
    <property type="entry name" value="HTH_ARAC_FAMILY_1"/>
    <property type="match status" value="1"/>
</dbReference>
<dbReference type="CDD" id="cd03136">
    <property type="entry name" value="GATase1_AraC_ArgR_like"/>
    <property type="match status" value="1"/>
</dbReference>
<evidence type="ECO:0000313" key="6">
    <source>
        <dbReference type="Proteomes" id="UP000284605"/>
    </source>
</evidence>
<gene>
    <name evidence="5" type="ORF">D3874_19920</name>
</gene>
<sequence length="328" mass="36345">MVDLARLDRIGFLTLPDYSQIAVASAIEACRMANYVAGHESYTWKAVSLDGNPVAASNGFSLAPTMSLEAAGQLNCLFVCGGVRVREAVDRRVTDALRRLARQGVALGSLCTGTFALAEAGLLDNYRCAVHWENLDAVREEFPEIDICDDLFVIDRDRLTCTGGVAPLDLMLALIEQRLGRGVASKVSKQFIQERIRAASERQRPNPWGEYPDKIIGLAHQLMQTTIEVPVTIPYIARAMGISRRQLERVFKRHTGKSPAEYYLDLRLTKARELLRLTNMPITDIGIACGFQSSAHFSTAFKSQYGRPPRAERGASVLAPHERVEMHL</sequence>
<keyword evidence="3" id="KW-0804">Transcription</keyword>
<dbReference type="SMART" id="SM00342">
    <property type="entry name" value="HTH_ARAC"/>
    <property type="match status" value="1"/>
</dbReference>
<reference evidence="5 6" key="1">
    <citation type="submission" date="2018-09" db="EMBL/GenBank/DDBJ databases">
        <authorList>
            <person name="Zhu H."/>
        </authorList>
    </citation>
    <scope>NUCLEOTIDE SEQUENCE [LARGE SCALE GENOMIC DNA]</scope>
    <source>
        <strain evidence="5 6">K1W22B-8</strain>
    </source>
</reference>
<dbReference type="Proteomes" id="UP000284605">
    <property type="component" value="Unassembled WGS sequence"/>
</dbReference>
<comment type="caution">
    <text evidence="5">The sequence shown here is derived from an EMBL/GenBank/DDBJ whole genome shotgun (WGS) entry which is preliminary data.</text>
</comment>
<dbReference type="PANTHER" id="PTHR43130">
    <property type="entry name" value="ARAC-FAMILY TRANSCRIPTIONAL REGULATOR"/>
    <property type="match status" value="1"/>
</dbReference>
<dbReference type="OrthoDB" id="9793422at2"/>
<accession>A0A418WG07</accession>
<evidence type="ECO:0000256" key="1">
    <source>
        <dbReference type="ARBA" id="ARBA00023015"/>
    </source>
</evidence>
<dbReference type="SUPFAM" id="SSF52317">
    <property type="entry name" value="Class I glutamine amidotransferase-like"/>
    <property type="match status" value="1"/>
</dbReference>
<evidence type="ECO:0000256" key="3">
    <source>
        <dbReference type="ARBA" id="ARBA00023163"/>
    </source>
</evidence>
<dbReference type="PROSITE" id="PS01124">
    <property type="entry name" value="HTH_ARAC_FAMILY_2"/>
    <property type="match status" value="1"/>
</dbReference>
<dbReference type="GO" id="GO:0003700">
    <property type="term" value="F:DNA-binding transcription factor activity"/>
    <property type="evidence" value="ECO:0007669"/>
    <property type="project" value="InterPro"/>
</dbReference>
<proteinExistence type="predicted"/>
<dbReference type="InterPro" id="IPR018060">
    <property type="entry name" value="HTH_AraC"/>
</dbReference>